<protein>
    <recommendedName>
        <fullName evidence="2">Curli production assembly/transport component CsgF</fullName>
    </recommendedName>
</protein>
<comment type="function">
    <text evidence="1">May be involved in the biogenesis of curli organelles.</text>
</comment>
<keyword evidence="3 4" id="KW-0732">Signal</keyword>
<dbReference type="InterPro" id="IPR018893">
    <property type="entry name" value="T8SS_CsgF"/>
</dbReference>
<dbReference type="RefSeq" id="WP_176758612.1">
    <property type="nucleotide sequence ID" value="NZ_FNCE01000006.1"/>
</dbReference>
<dbReference type="Proteomes" id="UP000199415">
    <property type="component" value="Unassembled WGS sequence"/>
</dbReference>
<dbReference type="EMBL" id="FNCE01000006">
    <property type="protein sequence ID" value="SDG17364.1"/>
    <property type="molecule type" value="Genomic_DNA"/>
</dbReference>
<dbReference type="AlphaFoldDB" id="A0A1G7S328"/>
<dbReference type="Pfam" id="PF10614">
    <property type="entry name" value="CsgF"/>
    <property type="match status" value="1"/>
</dbReference>
<gene>
    <name evidence="5" type="ORF">SAMN05216241_106101</name>
</gene>
<name>A0A1G7S328_9PROT</name>
<reference evidence="5 6" key="1">
    <citation type="submission" date="2016-10" db="EMBL/GenBank/DDBJ databases">
        <authorList>
            <person name="de Groot N.N."/>
        </authorList>
    </citation>
    <scope>NUCLEOTIDE SEQUENCE [LARGE SCALE GENOMIC DNA]</scope>
    <source>
        <strain evidence="5 6">DSM 25584</strain>
    </source>
</reference>
<feature type="chain" id="PRO_5011752756" description="Curli production assembly/transport component CsgF" evidence="4">
    <location>
        <begin position="26"/>
        <end position="141"/>
    </location>
</feature>
<keyword evidence="6" id="KW-1185">Reference proteome</keyword>
<evidence type="ECO:0000313" key="6">
    <source>
        <dbReference type="Proteomes" id="UP000199415"/>
    </source>
</evidence>
<dbReference type="STRING" id="1082479.SAMN05216241_106101"/>
<sequence>MRTRTTRILAVCAGLMAAAAGPAAAQDLVYQPVNPSFGGDPFNSSHLINLAQQQNDFDDSSFDPPSAQEQFADSLERRILSRTSQEITDRIFGENPQESGEFTVGQQRITFDQTGDGQIDITLLDLQTGAETNLTIPTPQF</sequence>
<evidence type="ECO:0000256" key="3">
    <source>
        <dbReference type="ARBA" id="ARBA00022729"/>
    </source>
</evidence>
<accession>A0A1G7S328</accession>
<evidence type="ECO:0000313" key="5">
    <source>
        <dbReference type="EMBL" id="SDG17364.1"/>
    </source>
</evidence>
<organism evidence="5 6">
    <name type="scientific">Limimonas halophila</name>
    <dbReference type="NCBI Taxonomy" id="1082479"/>
    <lineage>
        <taxon>Bacteria</taxon>
        <taxon>Pseudomonadati</taxon>
        <taxon>Pseudomonadota</taxon>
        <taxon>Alphaproteobacteria</taxon>
        <taxon>Rhodospirillales</taxon>
        <taxon>Rhodovibrionaceae</taxon>
        <taxon>Limimonas</taxon>
    </lineage>
</organism>
<evidence type="ECO:0000256" key="1">
    <source>
        <dbReference type="ARBA" id="ARBA00003989"/>
    </source>
</evidence>
<proteinExistence type="predicted"/>
<feature type="signal peptide" evidence="4">
    <location>
        <begin position="1"/>
        <end position="25"/>
    </location>
</feature>
<evidence type="ECO:0000256" key="2">
    <source>
        <dbReference type="ARBA" id="ARBA00014031"/>
    </source>
</evidence>
<evidence type="ECO:0000256" key="4">
    <source>
        <dbReference type="SAM" id="SignalP"/>
    </source>
</evidence>